<feature type="domain" description="Erythromycin biosynthesis protein CIII-like C-terminal" evidence="2">
    <location>
        <begin position="385"/>
        <end position="502"/>
    </location>
</feature>
<dbReference type="InterPro" id="IPR050426">
    <property type="entry name" value="Glycosyltransferase_28"/>
</dbReference>
<sequence length="534" mass="58449">MARIILTHNSEYGQASVFMAVGHALQQLDPETEIHVVSFHNIAREVASASEQSVRAAQEAHGKAARPWEFHALSVPSLLDAVWESDKDRSVSNVMEMPPGFFNMFPVSHFAASVLLPWDGPEFVKGYREFAALAEEIRPDLVAVDSLFAIGLTACRGLGLKHVVLSPNTIKEFAAGLQPRAAGLWKYPVPGSGFSYPVPRRKIPLNIAYSMIQVGIIVGRRSARKARKYVRQELKTDIITMQTLIMRPPRGEQILVATRKELEFPFAYVPEHLKPCGPIIRPVAPVGEVDPELAAWLARGPTVFICLGTHRFFYEDEAVEMATAIRQLLDAAQDKAAIGGVPGRLQVLWKLKQPGKLAASGKNGSYPTGQGSRVHGVLAEAIDGDRVRVVDWIKPNPAAVLQAGTVVCTVNHGGANSFYDGVMSGVPQIILPAWFDCYDFAHRVEVLGIGVWASRTSMPKCVAKELGPALVEVVLGPRAEDMRKKVRELQELVNQTPGAEVAARAILDEAGKTKKKDEGEKKDNVEKKDEVESK</sequence>
<organism evidence="3 4">
    <name type="scientific">Remersonia thermophila</name>
    <dbReference type="NCBI Taxonomy" id="72144"/>
    <lineage>
        <taxon>Eukaryota</taxon>
        <taxon>Fungi</taxon>
        <taxon>Dikarya</taxon>
        <taxon>Ascomycota</taxon>
        <taxon>Pezizomycotina</taxon>
        <taxon>Sordariomycetes</taxon>
        <taxon>Sordariomycetidae</taxon>
        <taxon>Sordariales</taxon>
        <taxon>Sordariales incertae sedis</taxon>
        <taxon>Remersonia</taxon>
    </lineage>
</organism>
<name>A0ABR4D877_9PEZI</name>
<dbReference type="RefSeq" id="XP_070864514.1">
    <property type="nucleotide sequence ID" value="XM_071013647.1"/>
</dbReference>
<dbReference type="Pfam" id="PF06722">
    <property type="entry name" value="EryCIII-like_C"/>
    <property type="match status" value="1"/>
</dbReference>
<evidence type="ECO:0000259" key="2">
    <source>
        <dbReference type="Pfam" id="PF06722"/>
    </source>
</evidence>
<dbReference type="SUPFAM" id="SSF53756">
    <property type="entry name" value="UDP-Glycosyltransferase/glycogen phosphorylase"/>
    <property type="match status" value="1"/>
</dbReference>
<protein>
    <recommendedName>
        <fullName evidence="2">Erythromycin biosynthesis protein CIII-like C-terminal domain-containing protein</fullName>
    </recommendedName>
</protein>
<dbReference type="InterPro" id="IPR010610">
    <property type="entry name" value="EryCIII-like_C"/>
</dbReference>
<proteinExistence type="predicted"/>
<gene>
    <name evidence="3" type="ORF">VTJ83DRAFT_6887</name>
</gene>
<comment type="caution">
    <text evidence="3">The sequence shown here is derived from an EMBL/GenBank/DDBJ whole genome shotgun (WGS) entry which is preliminary data.</text>
</comment>
<evidence type="ECO:0000313" key="4">
    <source>
        <dbReference type="Proteomes" id="UP001600064"/>
    </source>
</evidence>
<dbReference type="GeneID" id="98128291"/>
<dbReference type="PANTHER" id="PTHR48050:SF13">
    <property type="entry name" value="STEROL 3-BETA-GLUCOSYLTRANSFERASE UGT80A2"/>
    <property type="match status" value="1"/>
</dbReference>
<dbReference type="PANTHER" id="PTHR48050">
    <property type="entry name" value="STEROL 3-BETA-GLUCOSYLTRANSFERASE"/>
    <property type="match status" value="1"/>
</dbReference>
<dbReference type="Gene3D" id="3.40.50.2000">
    <property type="entry name" value="Glycogen Phosphorylase B"/>
    <property type="match status" value="2"/>
</dbReference>
<dbReference type="EMBL" id="JAZGUE010000006">
    <property type="protein sequence ID" value="KAL2265787.1"/>
    <property type="molecule type" value="Genomic_DNA"/>
</dbReference>
<evidence type="ECO:0000256" key="1">
    <source>
        <dbReference type="SAM" id="MobiDB-lite"/>
    </source>
</evidence>
<dbReference type="Proteomes" id="UP001600064">
    <property type="component" value="Unassembled WGS sequence"/>
</dbReference>
<feature type="region of interest" description="Disordered" evidence="1">
    <location>
        <begin position="509"/>
        <end position="534"/>
    </location>
</feature>
<keyword evidence="4" id="KW-1185">Reference proteome</keyword>
<accession>A0ABR4D877</accession>
<evidence type="ECO:0000313" key="3">
    <source>
        <dbReference type="EMBL" id="KAL2265787.1"/>
    </source>
</evidence>
<reference evidence="3 4" key="1">
    <citation type="journal article" date="2024" name="Commun. Biol.">
        <title>Comparative genomic analysis of thermophilic fungi reveals convergent evolutionary adaptations and gene losses.</title>
        <authorList>
            <person name="Steindorff A.S."/>
            <person name="Aguilar-Pontes M.V."/>
            <person name="Robinson A.J."/>
            <person name="Andreopoulos B."/>
            <person name="LaButti K."/>
            <person name="Kuo A."/>
            <person name="Mondo S."/>
            <person name="Riley R."/>
            <person name="Otillar R."/>
            <person name="Haridas S."/>
            <person name="Lipzen A."/>
            <person name="Grimwood J."/>
            <person name="Schmutz J."/>
            <person name="Clum A."/>
            <person name="Reid I.D."/>
            <person name="Moisan M.C."/>
            <person name="Butler G."/>
            <person name="Nguyen T.T.M."/>
            <person name="Dewar K."/>
            <person name="Conant G."/>
            <person name="Drula E."/>
            <person name="Henrissat B."/>
            <person name="Hansel C."/>
            <person name="Singer S."/>
            <person name="Hutchinson M.I."/>
            <person name="de Vries R.P."/>
            <person name="Natvig D.O."/>
            <person name="Powell A.J."/>
            <person name="Tsang A."/>
            <person name="Grigoriev I.V."/>
        </authorList>
    </citation>
    <scope>NUCLEOTIDE SEQUENCE [LARGE SCALE GENOMIC DNA]</scope>
    <source>
        <strain evidence="3 4">ATCC 22073</strain>
    </source>
</reference>